<sequence length="96" mass="10272">MAMAGITDVQRARRNSAGCRQQEEVHEGSSKRKSTKVAAGRKSAKVAAGREPAKVAARRESAKVSAGRKPAKPAAAELALAFARPAWLRHRRHCGT</sequence>
<protein>
    <submittedName>
        <fullName evidence="2">Uncharacterized protein</fullName>
    </submittedName>
</protein>
<reference evidence="2 3" key="1">
    <citation type="submission" date="2017-07" db="EMBL/GenBank/DDBJ databases">
        <title>Paenibacillus herberti R33 genome sequencing and assembly.</title>
        <authorList>
            <person name="Su W."/>
        </authorList>
    </citation>
    <scope>NUCLEOTIDE SEQUENCE [LARGE SCALE GENOMIC DNA]</scope>
    <source>
        <strain evidence="2 3">R33</strain>
    </source>
</reference>
<gene>
    <name evidence="2" type="ORF">CGZ75_00485</name>
</gene>
<feature type="compositionally biased region" description="Basic and acidic residues" evidence="1">
    <location>
        <begin position="21"/>
        <end position="30"/>
    </location>
</feature>
<evidence type="ECO:0000256" key="1">
    <source>
        <dbReference type="SAM" id="MobiDB-lite"/>
    </source>
</evidence>
<feature type="region of interest" description="Disordered" evidence="1">
    <location>
        <begin position="1"/>
        <end position="72"/>
    </location>
</feature>
<evidence type="ECO:0000313" key="3">
    <source>
        <dbReference type="Proteomes" id="UP000215145"/>
    </source>
</evidence>
<dbReference type="AlphaFoldDB" id="A0A229P066"/>
<evidence type="ECO:0000313" key="2">
    <source>
        <dbReference type="EMBL" id="OXM15259.1"/>
    </source>
</evidence>
<proteinExistence type="predicted"/>
<name>A0A229P066_9BACL</name>
<comment type="caution">
    <text evidence="2">The sequence shown here is derived from an EMBL/GenBank/DDBJ whole genome shotgun (WGS) entry which is preliminary data.</text>
</comment>
<dbReference type="Proteomes" id="UP000215145">
    <property type="component" value="Unassembled WGS sequence"/>
</dbReference>
<feature type="compositionally biased region" description="Basic and acidic residues" evidence="1">
    <location>
        <begin position="51"/>
        <end position="62"/>
    </location>
</feature>
<accession>A0A229P066</accession>
<keyword evidence="3" id="KW-1185">Reference proteome</keyword>
<dbReference type="EMBL" id="NMUQ01000001">
    <property type="protein sequence ID" value="OXM15259.1"/>
    <property type="molecule type" value="Genomic_DNA"/>
</dbReference>
<organism evidence="2 3">
    <name type="scientific">Paenibacillus herberti</name>
    <dbReference type="NCBI Taxonomy" id="1619309"/>
    <lineage>
        <taxon>Bacteria</taxon>
        <taxon>Bacillati</taxon>
        <taxon>Bacillota</taxon>
        <taxon>Bacilli</taxon>
        <taxon>Bacillales</taxon>
        <taxon>Paenibacillaceae</taxon>
        <taxon>Paenibacillus</taxon>
    </lineage>
</organism>